<feature type="region of interest" description="Disordered" evidence="1">
    <location>
        <begin position="1"/>
        <end position="22"/>
    </location>
</feature>
<sequence>MKKSTSRINPPRNYGNVSDNGTYVYPPARVTSTALFRSPPPSALKASPQPGFAYLFVPIPTENTTLQAVTTCGSNNPRSRLNLRPPTRRSLGRGAASGGNEDDNQCLERPKAKPGTRRMASTVNLHVAMGLEDYAELIREPGGWHQRKRQQAPARKLFYRTGIENTQKVYARAYDTPNGPSTSYSTRSALTMRYAFSNANTSTVPSTLSQCEVVLSAHVWAATRKYALNSAQAFFGFAATVGPIAAVTSNPPLIADAHELCRSLMSIGSEHKYVDHRWGLRTRISSAVRHHS</sequence>
<proteinExistence type="predicted"/>
<dbReference type="Proteomes" id="UP001218218">
    <property type="component" value="Unassembled WGS sequence"/>
</dbReference>
<evidence type="ECO:0000256" key="1">
    <source>
        <dbReference type="SAM" id="MobiDB-lite"/>
    </source>
</evidence>
<keyword evidence="3" id="KW-1185">Reference proteome</keyword>
<accession>A0AAD7EVX7</accession>
<gene>
    <name evidence="2" type="ORF">DFH08DRAFT_804071</name>
</gene>
<dbReference type="AlphaFoldDB" id="A0AAD7EVX7"/>
<reference evidence="2" key="1">
    <citation type="submission" date="2023-03" db="EMBL/GenBank/DDBJ databases">
        <title>Massive genome expansion in bonnet fungi (Mycena s.s.) driven by repeated elements and novel gene families across ecological guilds.</title>
        <authorList>
            <consortium name="Lawrence Berkeley National Laboratory"/>
            <person name="Harder C.B."/>
            <person name="Miyauchi S."/>
            <person name="Viragh M."/>
            <person name="Kuo A."/>
            <person name="Thoen E."/>
            <person name="Andreopoulos B."/>
            <person name="Lu D."/>
            <person name="Skrede I."/>
            <person name="Drula E."/>
            <person name="Henrissat B."/>
            <person name="Morin E."/>
            <person name="Kohler A."/>
            <person name="Barry K."/>
            <person name="LaButti K."/>
            <person name="Morin E."/>
            <person name="Salamov A."/>
            <person name="Lipzen A."/>
            <person name="Mereny Z."/>
            <person name="Hegedus B."/>
            <person name="Baldrian P."/>
            <person name="Stursova M."/>
            <person name="Weitz H."/>
            <person name="Taylor A."/>
            <person name="Grigoriev I.V."/>
            <person name="Nagy L.G."/>
            <person name="Martin F."/>
            <person name="Kauserud H."/>
        </authorList>
    </citation>
    <scope>NUCLEOTIDE SEQUENCE</scope>
    <source>
        <strain evidence="2">CBHHK002</strain>
    </source>
</reference>
<protein>
    <submittedName>
        <fullName evidence="2">Uncharacterized protein</fullName>
    </submittedName>
</protein>
<evidence type="ECO:0000313" key="2">
    <source>
        <dbReference type="EMBL" id="KAJ7354149.1"/>
    </source>
</evidence>
<organism evidence="2 3">
    <name type="scientific">Mycena albidolilacea</name>
    <dbReference type="NCBI Taxonomy" id="1033008"/>
    <lineage>
        <taxon>Eukaryota</taxon>
        <taxon>Fungi</taxon>
        <taxon>Dikarya</taxon>
        <taxon>Basidiomycota</taxon>
        <taxon>Agaricomycotina</taxon>
        <taxon>Agaricomycetes</taxon>
        <taxon>Agaricomycetidae</taxon>
        <taxon>Agaricales</taxon>
        <taxon>Marasmiineae</taxon>
        <taxon>Mycenaceae</taxon>
        <taxon>Mycena</taxon>
    </lineage>
</organism>
<comment type="caution">
    <text evidence="2">The sequence shown here is derived from an EMBL/GenBank/DDBJ whole genome shotgun (WGS) entry which is preliminary data.</text>
</comment>
<dbReference type="EMBL" id="JARIHO010000010">
    <property type="protein sequence ID" value="KAJ7354149.1"/>
    <property type="molecule type" value="Genomic_DNA"/>
</dbReference>
<name>A0AAD7EVX7_9AGAR</name>
<feature type="region of interest" description="Disordered" evidence="1">
    <location>
        <begin position="72"/>
        <end position="118"/>
    </location>
</feature>
<evidence type="ECO:0000313" key="3">
    <source>
        <dbReference type="Proteomes" id="UP001218218"/>
    </source>
</evidence>